<gene>
    <name evidence="3" type="ORF">F8O05_10080</name>
</gene>
<dbReference type="Pfam" id="PF03724">
    <property type="entry name" value="META"/>
    <property type="match status" value="1"/>
</dbReference>
<dbReference type="Proteomes" id="UP000433493">
    <property type="component" value="Unassembled WGS sequence"/>
</dbReference>
<dbReference type="PROSITE" id="PS51257">
    <property type="entry name" value="PROKAR_LIPOPROTEIN"/>
    <property type="match status" value="1"/>
</dbReference>
<feature type="domain" description="DUF306" evidence="2">
    <location>
        <begin position="46"/>
        <end position="100"/>
    </location>
</feature>
<evidence type="ECO:0000259" key="2">
    <source>
        <dbReference type="Pfam" id="PF03724"/>
    </source>
</evidence>
<dbReference type="InterPro" id="IPR005184">
    <property type="entry name" value="DUF306_Meta_HslJ"/>
</dbReference>
<feature type="chain" id="PRO_5029569199" evidence="1">
    <location>
        <begin position="33"/>
        <end position="128"/>
    </location>
</feature>
<dbReference type="OrthoDB" id="4990393at2"/>
<proteinExistence type="predicted"/>
<sequence>MPRLPFVGRYVFSALAATAGFLFLTSCSAEEAAPVPSPHGFWGSEASDQPNLSFSGDTVHGTDGCNRLNGTWRHDVNDRIRFEEITSTRMHCDWVNTWLEELDTAVIHGDEMHVFNSSGVEIGTLTKN</sequence>
<keyword evidence="1" id="KW-0732">Signal</keyword>
<name>A0A7J5B981_9MICO</name>
<keyword evidence="4" id="KW-1185">Reference proteome</keyword>
<dbReference type="EMBL" id="WBKB01000006">
    <property type="protein sequence ID" value="KAB1642164.1"/>
    <property type="molecule type" value="Genomic_DNA"/>
</dbReference>
<evidence type="ECO:0000313" key="4">
    <source>
        <dbReference type="Proteomes" id="UP000433493"/>
    </source>
</evidence>
<dbReference type="InterPro" id="IPR038670">
    <property type="entry name" value="HslJ-like_sf"/>
</dbReference>
<feature type="signal peptide" evidence="1">
    <location>
        <begin position="1"/>
        <end position="32"/>
    </location>
</feature>
<comment type="caution">
    <text evidence="3">The sequence shown here is derived from an EMBL/GenBank/DDBJ whole genome shotgun (WGS) entry which is preliminary data.</text>
</comment>
<dbReference type="RefSeq" id="WP_158052619.1">
    <property type="nucleotide sequence ID" value="NZ_WBKB01000006.1"/>
</dbReference>
<reference evidence="3 4" key="1">
    <citation type="submission" date="2019-09" db="EMBL/GenBank/DDBJ databases">
        <title>Phylogeny of genus Pseudoclavibacter and closely related genus.</title>
        <authorList>
            <person name="Li Y."/>
        </authorList>
    </citation>
    <scope>NUCLEOTIDE SEQUENCE [LARGE SCALE GENOMIC DNA]</scope>
    <source>
        <strain evidence="3 4">KCTC 13959</strain>
    </source>
</reference>
<dbReference type="AlphaFoldDB" id="A0A7J5B981"/>
<evidence type="ECO:0000313" key="3">
    <source>
        <dbReference type="EMBL" id="KAB1642164.1"/>
    </source>
</evidence>
<protein>
    <submittedName>
        <fullName evidence="3">META domain-containing protein</fullName>
    </submittedName>
</protein>
<organism evidence="3 4">
    <name type="scientific">Gulosibacter chungangensis</name>
    <dbReference type="NCBI Taxonomy" id="979746"/>
    <lineage>
        <taxon>Bacteria</taxon>
        <taxon>Bacillati</taxon>
        <taxon>Actinomycetota</taxon>
        <taxon>Actinomycetes</taxon>
        <taxon>Micrococcales</taxon>
        <taxon>Microbacteriaceae</taxon>
        <taxon>Gulosibacter</taxon>
    </lineage>
</organism>
<accession>A0A7J5B981</accession>
<dbReference type="Gene3D" id="2.40.128.270">
    <property type="match status" value="1"/>
</dbReference>
<evidence type="ECO:0000256" key="1">
    <source>
        <dbReference type="SAM" id="SignalP"/>
    </source>
</evidence>